<keyword evidence="3" id="KW-1185">Reference proteome</keyword>
<dbReference type="CDD" id="cd05244">
    <property type="entry name" value="BVR-B_like_SDR_a"/>
    <property type="match status" value="1"/>
</dbReference>
<dbReference type="Pfam" id="PF13460">
    <property type="entry name" value="NAD_binding_10"/>
    <property type="match status" value="1"/>
</dbReference>
<evidence type="ECO:0000259" key="1">
    <source>
        <dbReference type="Pfam" id="PF13460"/>
    </source>
</evidence>
<comment type="caution">
    <text evidence="2">The sequence shown here is derived from an EMBL/GenBank/DDBJ whole genome shotgun (WGS) entry which is preliminary data.</text>
</comment>
<dbReference type="PANTHER" id="PTHR15020">
    <property type="entry name" value="FLAVIN REDUCTASE-RELATED"/>
    <property type="match status" value="1"/>
</dbReference>
<dbReference type="EMBL" id="JBHFQA010000006">
    <property type="protein sequence ID" value="KAL2098122.1"/>
    <property type="molecule type" value="Genomic_DNA"/>
</dbReference>
<dbReference type="AlphaFoldDB" id="A0ABD1KG17"/>
<gene>
    <name evidence="2" type="ORF">ACEWY4_007329</name>
</gene>
<organism evidence="2 3">
    <name type="scientific">Coilia grayii</name>
    <name type="common">Gray's grenadier anchovy</name>
    <dbReference type="NCBI Taxonomy" id="363190"/>
    <lineage>
        <taxon>Eukaryota</taxon>
        <taxon>Metazoa</taxon>
        <taxon>Chordata</taxon>
        <taxon>Craniata</taxon>
        <taxon>Vertebrata</taxon>
        <taxon>Euteleostomi</taxon>
        <taxon>Actinopterygii</taxon>
        <taxon>Neopterygii</taxon>
        <taxon>Teleostei</taxon>
        <taxon>Clupei</taxon>
        <taxon>Clupeiformes</taxon>
        <taxon>Clupeoidei</taxon>
        <taxon>Engraulidae</taxon>
        <taxon>Coilinae</taxon>
        <taxon>Coilia</taxon>
    </lineage>
</organism>
<evidence type="ECO:0000313" key="2">
    <source>
        <dbReference type="EMBL" id="KAL2098122.1"/>
    </source>
</evidence>
<dbReference type="GO" id="GO:0003824">
    <property type="term" value="F:catalytic activity"/>
    <property type="evidence" value="ECO:0007669"/>
    <property type="project" value="UniProtKB-ARBA"/>
</dbReference>
<feature type="domain" description="NAD(P)-binding" evidence="1">
    <location>
        <begin position="21"/>
        <end position="218"/>
    </location>
</feature>
<evidence type="ECO:0000313" key="3">
    <source>
        <dbReference type="Proteomes" id="UP001591681"/>
    </source>
</evidence>
<dbReference type="Gene3D" id="3.40.50.720">
    <property type="entry name" value="NAD(P)-binding Rossmann-like Domain"/>
    <property type="match status" value="1"/>
</dbReference>
<dbReference type="InterPro" id="IPR016040">
    <property type="entry name" value="NAD(P)-bd_dom"/>
</dbReference>
<reference evidence="2 3" key="1">
    <citation type="submission" date="2024-09" db="EMBL/GenBank/DDBJ databases">
        <title>A chromosome-level genome assembly of Gray's grenadier anchovy, Coilia grayii.</title>
        <authorList>
            <person name="Fu Z."/>
        </authorList>
    </citation>
    <scope>NUCLEOTIDE SEQUENCE [LARGE SCALE GENOMIC DNA]</scope>
    <source>
        <strain evidence="2">G4</strain>
        <tissue evidence="2">Muscle</tissue>
    </source>
</reference>
<protein>
    <recommendedName>
        <fullName evidence="1">NAD(P)-binding domain-containing protein</fullName>
    </recommendedName>
</protein>
<dbReference type="PANTHER" id="PTHR15020:SF50">
    <property type="entry name" value="UPF0659 PROTEIN YMR090W"/>
    <property type="match status" value="1"/>
</dbReference>
<dbReference type="SUPFAM" id="SSF51735">
    <property type="entry name" value="NAD(P)-binding Rossmann-fold domains"/>
    <property type="match status" value="1"/>
</dbReference>
<sequence length="233" mass="25442">MSHLLQSKPVIHVKMKLVVLGGTGQTGQHLVNQALQQGHSVTAVVRNPGKMTVTHENLKVVEGNIFSEESLKPHFEGHDAVLSCLGFPTSFFSGVTGYTQSMRATLNTMRETKINRIITMTSWYTAPGSSDNGPFFIRNLLIPMIQSVLTNMYAMESILTKSEGIDWTVVRPPGLRNAPATDKDIVTHEGYFVPDANGLPTSQSVARGDVARFMLSLLGTSTWLKKGVAITTK</sequence>
<proteinExistence type="predicted"/>
<accession>A0ABD1KG17</accession>
<dbReference type="Proteomes" id="UP001591681">
    <property type="component" value="Unassembled WGS sequence"/>
</dbReference>
<name>A0ABD1KG17_9TELE</name>
<dbReference type="InterPro" id="IPR036291">
    <property type="entry name" value="NAD(P)-bd_dom_sf"/>
</dbReference>